<feature type="compositionally biased region" description="Basic and acidic residues" evidence="1">
    <location>
        <begin position="267"/>
        <end position="284"/>
    </location>
</feature>
<organism evidence="3 4">
    <name type="scientific">Mucor flavus</name>
    <dbReference type="NCBI Taxonomy" id="439312"/>
    <lineage>
        <taxon>Eukaryota</taxon>
        <taxon>Fungi</taxon>
        <taxon>Fungi incertae sedis</taxon>
        <taxon>Mucoromycota</taxon>
        <taxon>Mucoromycotina</taxon>
        <taxon>Mucoromycetes</taxon>
        <taxon>Mucorales</taxon>
        <taxon>Mucorineae</taxon>
        <taxon>Mucoraceae</taxon>
        <taxon>Mucor</taxon>
    </lineage>
</organism>
<feature type="region of interest" description="Disordered" evidence="1">
    <location>
        <begin position="372"/>
        <end position="393"/>
    </location>
</feature>
<evidence type="ECO:0000256" key="2">
    <source>
        <dbReference type="SAM" id="Phobius"/>
    </source>
</evidence>
<keyword evidence="2" id="KW-0472">Membrane</keyword>
<protein>
    <submittedName>
        <fullName evidence="3">Uncharacterized protein</fullName>
    </submittedName>
</protein>
<feature type="transmembrane region" description="Helical" evidence="2">
    <location>
        <begin position="52"/>
        <end position="77"/>
    </location>
</feature>
<evidence type="ECO:0000313" key="4">
    <source>
        <dbReference type="Proteomes" id="UP001473302"/>
    </source>
</evidence>
<feature type="transmembrane region" description="Helical" evidence="2">
    <location>
        <begin position="21"/>
        <end position="40"/>
    </location>
</feature>
<keyword evidence="2" id="KW-0812">Transmembrane</keyword>
<keyword evidence="4" id="KW-1185">Reference proteome</keyword>
<keyword evidence="2" id="KW-1133">Transmembrane helix</keyword>
<dbReference type="Proteomes" id="UP001473302">
    <property type="component" value="Unassembled WGS sequence"/>
</dbReference>
<feature type="transmembrane region" description="Helical" evidence="2">
    <location>
        <begin position="116"/>
        <end position="134"/>
    </location>
</feature>
<feature type="compositionally biased region" description="Polar residues" evidence="1">
    <location>
        <begin position="285"/>
        <end position="304"/>
    </location>
</feature>
<accession>A0ABP9Z096</accession>
<feature type="transmembrane region" description="Helical" evidence="2">
    <location>
        <begin position="83"/>
        <end position="104"/>
    </location>
</feature>
<comment type="caution">
    <text evidence="3">The sequence shown here is derived from an EMBL/GenBank/DDBJ whole genome shotgun (WGS) entry which is preliminary data.</text>
</comment>
<feature type="region of interest" description="Disordered" evidence="1">
    <location>
        <begin position="267"/>
        <end position="311"/>
    </location>
</feature>
<feature type="transmembrane region" description="Helical" evidence="2">
    <location>
        <begin position="184"/>
        <end position="207"/>
    </location>
</feature>
<reference evidence="3 4" key="1">
    <citation type="submission" date="2024-04" db="EMBL/GenBank/DDBJ databases">
        <title>genome sequences of Mucor flavus KT1a and Helicostylum pulchrum KT1b strains isolated from the surface of a dry-aged beef.</title>
        <authorList>
            <person name="Toyotome T."/>
            <person name="Hosono M."/>
            <person name="Torimaru M."/>
            <person name="Fukuda K."/>
            <person name="Mikami N."/>
        </authorList>
    </citation>
    <scope>NUCLEOTIDE SEQUENCE [LARGE SCALE GENOMIC DNA]</scope>
    <source>
        <strain evidence="3 4">KT1a</strain>
    </source>
</reference>
<evidence type="ECO:0000256" key="1">
    <source>
        <dbReference type="SAM" id="MobiDB-lite"/>
    </source>
</evidence>
<dbReference type="EMBL" id="BAABUK010000013">
    <property type="protein sequence ID" value="GAA5812543.1"/>
    <property type="molecule type" value="Genomic_DNA"/>
</dbReference>
<feature type="transmembrane region" description="Helical" evidence="2">
    <location>
        <begin position="213"/>
        <end position="233"/>
    </location>
</feature>
<name>A0ABP9Z096_9FUNG</name>
<proteinExistence type="predicted"/>
<evidence type="ECO:0000313" key="3">
    <source>
        <dbReference type="EMBL" id="GAA5812543.1"/>
    </source>
</evidence>
<gene>
    <name evidence="3" type="ORF">MFLAVUS_006000</name>
</gene>
<sequence length="393" mass="43320">MDNFTQAETERPHPGSIPKETAFSIMFVSVGMSCFIYQAITSGNMFYKARKPIIGIVFAQAALGIIVTFVTLLTSIVEVDCTFRLLFSVVGVNVGDMSLQFVLLWKAYLGNNRSKLILILGSIPILAIAVFIWVNMTIGKSKTFVGVGLCATEYLIFAHNIFFSISAIYIVVSKAAIDCTANTFLSGCFILTLSFGVCFSNILTGILLTKNVLGGSTPILYTIDWYLASYLIIQQLSHRTTSIKVDDDSVDDEDNLTVESGYIEKHLDDDEEEVGTRRNEENRDTYYSSMDGTLVPTSPRSPQFPSEGKYPVPELPPFEGKFIPSGIEPEGTQKYGISKYSSSITEVGAIDDDDKQKQMVYYNSSKLSKLSISQNSNGDVTNTNIHKSPDNNV</sequence>
<feature type="transmembrane region" description="Helical" evidence="2">
    <location>
        <begin position="154"/>
        <end position="172"/>
    </location>
</feature>